<evidence type="ECO:0000313" key="3">
    <source>
        <dbReference type="Proteomes" id="UP000315003"/>
    </source>
</evidence>
<dbReference type="RefSeq" id="WP_145276116.1">
    <property type="nucleotide sequence ID" value="NZ_CP036272.1"/>
</dbReference>
<evidence type="ECO:0000259" key="1">
    <source>
        <dbReference type="Pfam" id="PF07179"/>
    </source>
</evidence>
<accession>A0A517T082</accession>
<protein>
    <recommendedName>
        <fullName evidence="1">SseB protein N-terminal domain-containing protein</fullName>
    </recommendedName>
</protein>
<dbReference type="Pfam" id="PF07179">
    <property type="entry name" value="SseB"/>
    <property type="match status" value="1"/>
</dbReference>
<reference evidence="2 3" key="1">
    <citation type="submission" date="2019-02" db="EMBL/GenBank/DDBJ databases">
        <title>Deep-cultivation of Planctomycetes and their phenomic and genomic characterization uncovers novel biology.</title>
        <authorList>
            <person name="Wiegand S."/>
            <person name="Jogler M."/>
            <person name="Boedeker C."/>
            <person name="Pinto D."/>
            <person name="Vollmers J."/>
            <person name="Rivas-Marin E."/>
            <person name="Kohn T."/>
            <person name="Peeters S.H."/>
            <person name="Heuer A."/>
            <person name="Rast P."/>
            <person name="Oberbeckmann S."/>
            <person name="Bunk B."/>
            <person name="Jeske O."/>
            <person name="Meyerdierks A."/>
            <person name="Storesund J.E."/>
            <person name="Kallscheuer N."/>
            <person name="Luecker S."/>
            <person name="Lage O.M."/>
            <person name="Pohl T."/>
            <person name="Merkel B.J."/>
            <person name="Hornburger P."/>
            <person name="Mueller R.-W."/>
            <person name="Bruemmer F."/>
            <person name="Labrenz M."/>
            <person name="Spormann A.M."/>
            <person name="Op den Camp H."/>
            <person name="Overmann J."/>
            <person name="Amann R."/>
            <person name="Jetten M.S.M."/>
            <person name="Mascher T."/>
            <person name="Medema M.H."/>
            <person name="Devos D.P."/>
            <person name="Kaster A.-K."/>
            <person name="Ovreas L."/>
            <person name="Rohde M."/>
            <person name="Galperin M.Y."/>
            <person name="Jogler C."/>
        </authorList>
    </citation>
    <scope>NUCLEOTIDE SEQUENCE [LARGE SCALE GENOMIC DNA]</scope>
    <source>
        <strain evidence="2 3">SV_7m_r</strain>
    </source>
</reference>
<dbReference type="InterPro" id="IPR009839">
    <property type="entry name" value="SseB_N"/>
</dbReference>
<evidence type="ECO:0000313" key="2">
    <source>
        <dbReference type="EMBL" id="QDT61805.1"/>
    </source>
</evidence>
<keyword evidence="3" id="KW-1185">Reference proteome</keyword>
<dbReference type="AlphaFoldDB" id="A0A517T082"/>
<organism evidence="2 3">
    <name type="scientific">Stieleria bergensis</name>
    <dbReference type="NCBI Taxonomy" id="2528025"/>
    <lineage>
        <taxon>Bacteria</taxon>
        <taxon>Pseudomonadati</taxon>
        <taxon>Planctomycetota</taxon>
        <taxon>Planctomycetia</taxon>
        <taxon>Pirellulales</taxon>
        <taxon>Pirellulaceae</taxon>
        <taxon>Stieleria</taxon>
    </lineage>
</organism>
<dbReference type="EMBL" id="CP036272">
    <property type="protein sequence ID" value="QDT61805.1"/>
    <property type="molecule type" value="Genomic_DNA"/>
</dbReference>
<name>A0A517T082_9BACT</name>
<proteinExistence type="predicted"/>
<gene>
    <name evidence="2" type="ORF">SV7mr_43450</name>
</gene>
<dbReference type="Proteomes" id="UP000315003">
    <property type="component" value="Chromosome"/>
</dbReference>
<sequence length="139" mass="15326">MSSSEASYESQLADAIDQRDPLVIRQLIEQGEFVLLTAKAGAEDAAEADSEDDIDNIFCVNVDDMDLMVTFTNDEAVKDFVMEMQDMYEDSEDIEGYVLEGPALLAYTPPEMGILINPESDRNMAIDAELFALVQSAEA</sequence>
<dbReference type="OrthoDB" id="276614at2"/>
<feature type="domain" description="SseB protein N-terminal" evidence="1">
    <location>
        <begin position="16"/>
        <end position="129"/>
    </location>
</feature>